<proteinExistence type="predicted"/>
<evidence type="ECO:0000256" key="1">
    <source>
        <dbReference type="SAM" id="MobiDB-lite"/>
    </source>
</evidence>
<dbReference type="RefSeq" id="WP_337698716.1">
    <property type="nucleotide sequence ID" value="NZ_JBBEGM010000001.1"/>
</dbReference>
<dbReference type="Proteomes" id="UP001369736">
    <property type="component" value="Unassembled WGS sequence"/>
</dbReference>
<evidence type="ECO:0000313" key="2">
    <source>
        <dbReference type="EMBL" id="MEJ2859653.1"/>
    </source>
</evidence>
<feature type="region of interest" description="Disordered" evidence="1">
    <location>
        <begin position="60"/>
        <end position="87"/>
    </location>
</feature>
<comment type="caution">
    <text evidence="2">The sequence shown here is derived from an EMBL/GenBank/DDBJ whole genome shotgun (WGS) entry which is preliminary data.</text>
</comment>
<evidence type="ECO:0008006" key="4">
    <source>
        <dbReference type="Google" id="ProtNLM"/>
    </source>
</evidence>
<accession>A0ABU8LX00</accession>
<sequence>MRRNRPMWLTCAVDGADHAVSDAAFLAAQGGDGRFEAMCHATVWASSLSAPPASRCETCASEAGEPADTSPDRRGGLWSRLVPRASA</sequence>
<keyword evidence="3" id="KW-1185">Reference proteome</keyword>
<gene>
    <name evidence="2" type="ORF">WCD58_00720</name>
</gene>
<dbReference type="EMBL" id="JBBEGM010000001">
    <property type="protein sequence ID" value="MEJ2859653.1"/>
    <property type="molecule type" value="Genomic_DNA"/>
</dbReference>
<organism evidence="2 3">
    <name type="scientific">Actinomycetospora flava</name>
    <dbReference type="NCBI Taxonomy" id="3129232"/>
    <lineage>
        <taxon>Bacteria</taxon>
        <taxon>Bacillati</taxon>
        <taxon>Actinomycetota</taxon>
        <taxon>Actinomycetes</taxon>
        <taxon>Pseudonocardiales</taxon>
        <taxon>Pseudonocardiaceae</taxon>
        <taxon>Actinomycetospora</taxon>
    </lineage>
</organism>
<evidence type="ECO:0000313" key="3">
    <source>
        <dbReference type="Proteomes" id="UP001369736"/>
    </source>
</evidence>
<name>A0ABU8LX00_9PSEU</name>
<reference evidence="2 3" key="1">
    <citation type="submission" date="2024-03" db="EMBL/GenBank/DDBJ databases">
        <title>Actinomycetospora sp. OC33-EN07, a novel actinomycete isolated from wild orchid (Aerides multiflora).</title>
        <authorList>
            <person name="Suriyachadkun C."/>
        </authorList>
    </citation>
    <scope>NUCLEOTIDE SEQUENCE [LARGE SCALE GENOMIC DNA]</scope>
    <source>
        <strain evidence="2 3">OC33-EN07</strain>
    </source>
</reference>
<protein>
    <recommendedName>
        <fullName evidence="4">Zinc finger protein</fullName>
    </recommendedName>
</protein>